<evidence type="ECO:0000313" key="1">
    <source>
        <dbReference type="EMBL" id="KKM96740.1"/>
    </source>
</evidence>
<dbReference type="Pfam" id="PF21983">
    <property type="entry name" value="NikA-like"/>
    <property type="match status" value="1"/>
</dbReference>
<gene>
    <name evidence="1" type="ORF">LCGC14_1175000</name>
</gene>
<comment type="caution">
    <text evidence="1">The sequence shown here is derived from an EMBL/GenBank/DDBJ whole genome shotgun (WGS) entry which is preliminary data.</text>
</comment>
<sequence length="173" mass="20366">MTSNKIEKKVRDKIVHIAFSEDEKNEIKDFADISGTTSSEWIRQSIRERIRRIKNPESNQSQYSPELLKKISADTQKILELQREKENRIEIYENLLETSEAIQDEYKRLKEKGLMADLSEEQEIIKKLLTGHKSLTPKQISDMTKIESNKVSFIITNRDFFKLNITTGRYSKR</sequence>
<protein>
    <submittedName>
        <fullName evidence="1">Uncharacterized protein</fullName>
    </submittedName>
</protein>
<reference evidence="1" key="1">
    <citation type="journal article" date="2015" name="Nature">
        <title>Complex archaea that bridge the gap between prokaryotes and eukaryotes.</title>
        <authorList>
            <person name="Spang A."/>
            <person name="Saw J.H."/>
            <person name="Jorgensen S.L."/>
            <person name="Zaremba-Niedzwiedzka K."/>
            <person name="Martijn J."/>
            <person name="Lind A.E."/>
            <person name="van Eijk R."/>
            <person name="Schleper C."/>
            <person name="Guy L."/>
            <person name="Ettema T.J."/>
        </authorList>
    </citation>
    <scope>NUCLEOTIDE SEQUENCE</scope>
</reference>
<dbReference type="AlphaFoldDB" id="A0A0F9P6S8"/>
<accession>A0A0F9P6S8</accession>
<proteinExistence type="predicted"/>
<organism evidence="1">
    <name type="scientific">marine sediment metagenome</name>
    <dbReference type="NCBI Taxonomy" id="412755"/>
    <lineage>
        <taxon>unclassified sequences</taxon>
        <taxon>metagenomes</taxon>
        <taxon>ecological metagenomes</taxon>
    </lineage>
</organism>
<name>A0A0F9P6S8_9ZZZZ</name>
<dbReference type="EMBL" id="LAZR01005839">
    <property type="protein sequence ID" value="KKM96740.1"/>
    <property type="molecule type" value="Genomic_DNA"/>
</dbReference>
<dbReference type="InterPro" id="IPR053842">
    <property type="entry name" value="NikA-like"/>
</dbReference>